<dbReference type="Gene3D" id="3.90.1600.10">
    <property type="entry name" value="Palm domain of DNA polymerase"/>
    <property type="match status" value="1"/>
</dbReference>
<dbReference type="GeneID" id="20498058"/>
<sequence>MVSTRVVCDHKTLSDNKFLITYMPRPSKEICTTHGLDYDKVIKQDFKSDVESLSNFSDISIAASAAITAYARIHMSSIKIDILNKGGNIYYMDTDSIVCDVELEADLIGIELGKFKLEHLVEKAYFISNKTYCLILKNGDFAIKSKGVFSKDLIPFEFKTMHYNNTNIKTSLHLSPVPTSGDRGKGVWFFLRSIPKSSSSFFREAYPEKLRQWTSSGK</sequence>
<dbReference type="SUPFAM" id="SSF56672">
    <property type="entry name" value="DNA/RNA polymerases"/>
    <property type="match status" value="1"/>
</dbReference>
<protein>
    <submittedName>
        <fullName evidence="1">Truncated DNA polymerase type B</fullName>
    </submittedName>
</protein>
<dbReference type="InterPro" id="IPR023211">
    <property type="entry name" value="DNA_pol_palm_dom_sf"/>
</dbReference>
<reference evidence="1" key="1">
    <citation type="journal article" date="2014" name="PLoS ONE">
        <title>The 203 kbp Mitochondrial Genome of the Phytopathogenic Fungus Sclerotinia borealis Reveals Multiple Invasions of Introns and Genomic Duplications.</title>
        <authorList>
            <person name="Mardanov A.V."/>
            <person name="Beletsky A.V."/>
            <person name="Kadnikov V.V."/>
            <person name="Ignatov A.N."/>
            <person name="Ravin N.V."/>
        </authorList>
    </citation>
    <scope>NUCLEOTIDE SEQUENCE</scope>
    <source>
        <strain evidence="1">F-4128</strain>
    </source>
</reference>
<evidence type="ECO:0000313" key="1">
    <source>
        <dbReference type="EMBL" id="AHX83043.1"/>
    </source>
</evidence>
<gene>
    <name evidence="1" type="ORF">SBORM_0093</name>
</gene>
<dbReference type="GO" id="GO:0003676">
    <property type="term" value="F:nucleic acid binding"/>
    <property type="evidence" value="ECO:0007669"/>
    <property type="project" value="InterPro"/>
</dbReference>
<dbReference type="InterPro" id="IPR043502">
    <property type="entry name" value="DNA/RNA_pol_sf"/>
</dbReference>
<organism evidence="1">
    <name type="scientific">Sclerotinia borealis</name>
    <dbReference type="NCBI Taxonomy" id="77105"/>
    <lineage>
        <taxon>Eukaryota</taxon>
        <taxon>Fungi</taxon>
        <taxon>Dikarya</taxon>
        <taxon>Ascomycota</taxon>
        <taxon>Pezizomycotina</taxon>
        <taxon>Leotiomycetes</taxon>
        <taxon>Helotiales</taxon>
        <taxon>Sclerotiniaceae</taxon>
        <taxon>Sclerotinia</taxon>
    </lineage>
</organism>
<dbReference type="InterPro" id="IPR017964">
    <property type="entry name" value="DNA-dir_DNA_pol_B_CS"/>
</dbReference>
<dbReference type="RefSeq" id="YP_009072408.1">
    <property type="nucleotide sequence ID" value="NC_025200.1"/>
</dbReference>
<dbReference type="AlphaFoldDB" id="A0A088CAW4"/>
<keyword evidence="1" id="KW-0496">Mitochondrion</keyword>
<accession>A0A088CAW4</accession>
<proteinExistence type="predicted"/>
<dbReference type="EMBL" id="KJ434027">
    <property type="protein sequence ID" value="AHX83043.1"/>
    <property type="molecule type" value="Genomic_DNA"/>
</dbReference>
<dbReference type="GO" id="GO:0000166">
    <property type="term" value="F:nucleotide binding"/>
    <property type="evidence" value="ECO:0007669"/>
    <property type="project" value="InterPro"/>
</dbReference>
<geneLocation type="mitochondrion" evidence="1"/>
<dbReference type="PROSITE" id="PS00116">
    <property type="entry name" value="DNA_POLYMERASE_B"/>
    <property type="match status" value="1"/>
</dbReference>
<name>A0A088CAW4_9HELO</name>